<evidence type="ECO:0000256" key="2">
    <source>
        <dbReference type="SAM" id="MobiDB-lite"/>
    </source>
</evidence>
<feature type="region of interest" description="Disordered" evidence="2">
    <location>
        <begin position="76"/>
        <end position="99"/>
    </location>
</feature>
<dbReference type="EMBL" id="JAIZAY010000016">
    <property type="protein sequence ID" value="KAJ8027059.1"/>
    <property type="molecule type" value="Genomic_DNA"/>
</dbReference>
<keyword evidence="1" id="KW-0175">Coiled coil</keyword>
<name>A0A9Q0YTK6_HOLLE</name>
<proteinExistence type="predicted"/>
<dbReference type="GO" id="GO:0003677">
    <property type="term" value="F:DNA binding"/>
    <property type="evidence" value="ECO:0007669"/>
    <property type="project" value="InterPro"/>
</dbReference>
<evidence type="ECO:0000256" key="1">
    <source>
        <dbReference type="SAM" id="Coils"/>
    </source>
</evidence>
<protein>
    <recommendedName>
        <fullName evidence="3">BEN domain-containing protein</fullName>
    </recommendedName>
</protein>
<dbReference type="Proteomes" id="UP001152320">
    <property type="component" value="Chromosome 16"/>
</dbReference>
<dbReference type="PROSITE" id="PS51457">
    <property type="entry name" value="BEN"/>
    <property type="match status" value="1"/>
</dbReference>
<dbReference type="SMART" id="SM01025">
    <property type="entry name" value="BEN"/>
    <property type="match status" value="1"/>
</dbReference>
<evidence type="ECO:0000313" key="4">
    <source>
        <dbReference type="EMBL" id="KAJ8027059.1"/>
    </source>
</evidence>
<sequence>MDKIRVRWLEPKRAFGKTSFVFENDIICDKEKDLPAGCIVKAKWKSSDRIYKAILLAPLQAKCSQGKEISECKLNGSLDSSTEESPSAHFDRDTDLEDEEDYAQASVNANDTSSTSSHEDEIYETVTENNSEEPLQCEVSTVQYDMLQELKHVIKSEMDVMRCDFEKEIKEEMRREFDAFRKDMEMEMDSVKRKYEKENANLKKVVEKLLREVQDDVAQQIKLVLDAVSELNDIASSRDAPNHIVKHIRPAVEQSEQQEHSPVVLKDGKREQAAFGRVERGYVVAYEDDKKILSIKCDRYSKMFHGARTPTSFLRKLLRESFSSETLAKSNYNGGKVTCFNGVIKKKVLDRDRVHAIIEQVKLEFPGSASGMEADGKLRDAVNEECRQAARKLRLQEKYGT</sequence>
<comment type="caution">
    <text evidence="4">The sequence shown here is derived from an EMBL/GenBank/DDBJ whole genome shotgun (WGS) entry which is preliminary data.</text>
</comment>
<feature type="domain" description="BEN" evidence="3">
    <location>
        <begin position="279"/>
        <end position="393"/>
    </location>
</feature>
<accession>A0A9Q0YTK6</accession>
<feature type="coiled-coil region" evidence="1">
    <location>
        <begin position="181"/>
        <end position="212"/>
    </location>
</feature>
<gene>
    <name evidence="4" type="ORF">HOLleu_32092</name>
</gene>
<dbReference type="Pfam" id="PF10523">
    <property type="entry name" value="BEN"/>
    <property type="match status" value="1"/>
</dbReference>
<organism evidence="4 5">
    <name type="scientific">Holothuria leucospilota</name>
    <name type="common">Black long sea cucumber</name>
    <name type="synonym">Mertensiothuria leucospilota</name>
    <dbReference type="NCBI Taxonomy" id="206669"/>
    <lineage>
        <taxon>Eukaryota</taxon>
        <taxon>Metazoa</taxon>
        <taxon>Echinodermata</taxon>
        <taxon>Eleutherozoa</taxon>
        <taxon>Echinozoa</taxon>
        <taxon>Holothuroidea</taxon>
        <taxon>Aspidochirotacea</taxon>
        <taxon>Aspidochirotida</taxon>
        <taxon>Holothuriidae</taxon>
        <taxon>Holothuria</taxon>
    </lineage>
</organism>
<evidence type="ECO:0000313" key="5">
    <source>
        <dbReference type="Proteomes" id="UP001152320"/>
    </source>
</evidence>
<dbReference type="AlphaFoldDB" id="A0A9Q0YTK6"/>
<keyword evidence="5" id="KW-1185">Reference proteome</keyword>
<dbReference type="Gene3D" id="1.10.10.2590">
    <property type="entry name" value="BEN domain"/>
    <property type="match status" value="1"/>
</dbReference>
<dbReference type="OrthoDB" id="10679106at2759"/>
<evidence type="ECO:0000259" key="3">
    <source>
        <dbReference type="PROSITE" id="PS51457"/>
    </source>
</evidence>
<dbReference type="InterPro" id="IPR018379">
    <property type="entry name" value="BEN_domain"/>
</dbReference>
<reference evidence="4" key="1">
    <citation type="submission" date="2021-10" db="EMBL/GenBank/DDBJ databases">
        <title>Tropical sea cucumber genome reveals ecological adaptation and Cuvierian tubules defense mechanism.</title>
        <authorList>
            <person name="Chen T."/>
        </authorList>
    </citation>
    <scope>NUCLEOTIDE SEQUENCE</scope>
    <source>
        <strain evidence="4">Nanhai2018</strain>
        <tissue evidence="4">Muscle</tissue>
    </source>
</reference>